<feature type="region of interest" description="Disordered" evidence="1">
    <location>
        <begin position="1"/>
        <end position="30"/>
    </location>
</feature>
<protein>
    <submittedName>
        <fullName evidence="2">Uncharacterized protein</fullName>
    </submittedName>
</protein>
<organism evidence="2">
    <name type="scientific">Arundo donax</name>
    <name type="common">Giant reed</name>
    <name type="synonym">Donax arundinaceus</name>
    <dbReference type="NCBI Taxonomy" id="35708"/>
    <lineage>
        <taxon>Eukaryota</taxon>
        <taxon>Viridiplantae</taxon>
        <taxon>Streptophyta</taxon>
        <taxon>Embryophyta</taxon>
        <taxon>Tracheophyta</taxon>
        <taxon>Spermatophyta</taxon>
        <taxon>Magnoliopsida</taxon>
        <taxon>Liliopsida</taxon>
        <taxon>Poales</taxon>
        <taxon>Poaceae</taxon>
        <taxon>PACMAD clade</taxon>
        <taxon>Arundinoideae</taxon>
        <taxon>Arundineae</taxon>
        <taxon>Arundo</taxon>
    </lineage>
</organism>
<dbReference type="EMBL" id="GBRH01267273">
    <property type="protein sequence ID" value="JAD30622.1"/>
    <property type="molecule type" value="Transcribed_RNA"/>
</dbReference>
<proteinExistence type="predicted"/>
<reference evidence="2" key="2">
    <citation type="journal article" date="2015" name="Data Brief">
        <title>Shoot transcriptome of the giant reed, Arundo donax.</title>
        <authorList>
            <person name="Barrero R.A."/>
            <person name="Guerrero F.D."/>
            <person name="Moolhuijzen P."/>
            <person name="Goolsby J.A."/>
            <person name="Tidwell J."/>
            <person name="Bellgard S.E."/>
            <person name="Bellgard M.I."/>
        </authorList>
    </citation>
    <scope>NUCLEOTIDE SEQUENCE</scope>
    <source>
        <tissue evidence="2">Shoot tissue taken approximately 20 cm above the soil surface</tissue>
    </source>
</reference>
<feature type="compositionally biased region" description="Low complexity" evidence="1">
    <location>
        <begin position="12"/>
        <end position="30"/>
    </location>
</feature>
<sequence length="71" mass="7742">MANAGHQEGKRAASPSSSSRSLPLARPSHLSCPTTALERLGSSPARCARAQIDLRRATQCPQTFRHIRHHD</sequence>
<name>A0A0A8Z719_ARUDO</name>
<evidence type="ECO:0000313" key="2">
    <source>
        <dbReference type="EMBL" id="JAD30622.1"/>
    </source>
</evidence>
<accession>A0A0A8Z719</accession>
<evidence type="ECO:0000256" key="1">
    <source>
        <dbReference type="SAM" id="MobiDB-lite"/>
    </source>
</evidence>
<dbReference type="AlphaFoldDB" id="A0A0A8Z719"/>
<reference evidence="2" key="1">
    <citation type="submission" date="2014-09" db="EMBL/GenBank/DDBJ databases">
        <authorList>
            <person name="Magalhaes I.L.F."/>
            <person name="Oliveira U."/>
            <person name="Santos F.R."/>
            <person name="Vidigal T.H.D.A."/>
            <person name="Brescovit A.D."/>
            <person name="Santos A.J."/>
        </authorList>
    </citation>
    <scope>NUCLEOTIDE SEQUENCE</scope>
    <source>
        <tissue evidence="2">Shoot tissue taken approximately 20 cm above the soil surface</tissue>
    </source>
</reference>